<sequence>MSVLPIPSRSDRQRWAAPGSRHDRLIGLLNTGLPVGIGVLAAFLVMAPLTAGNEVSFVLDKNKVEVAKERMKLQSATYRGQDDKGQAFALNAGSAVQQSSSVPIVQINGMAADLQLQDGPATLRANQGRYDLNTEQMKVDGPIAFRGPNGYRLDTRDATIDLKAKTMKSDGAVTGTVPQGNFSANMLSADLDGRTVRLSGNARLRIVPRGAR</sequence>
<dbReference type="Gene3D" id="2.60.450.10">
    <property type="entry name" value="Lipopolysaccharide (LPS) transport protein A like domain"/>
    <property type="match status" value="1"/>
</dbReference>
<comment type="caution">
    <text evidence="2">The sequence shown here is derived from an EMBL/GenBank/DDBJ whole genome shotgun (WGS) entry which is preliminary data.</text>
</comment>
<dbReference type="Pfam" id="PF06835">
    <property type="entry name" value="LptC"/>
    <property type="match status" value="1"/>
</dbReference>
<keyword evidence="1" id="KW-0812">Transmembrane</keyword>
<evidence type="ECO:0000256" key="1">
    <source>
        <dbReference type="SAM" id="Phobius"/>
    </source>
</evidence>
<keyword evidence="1" id="KW-0472">Membrane</keyword>
<dbReference type="RefSeq" id="WP_254290708.1">
    <property type="nucleotide sequence ID" value="NZ_JAMLDY010000034.1"/>
</dbReference>
<proteinExistence type="predicted"/>
<dbReference type="AlphaFoldDB" id="A0A9X2KV34"/>
<accession>A0A9X2KV34</accession>
<dbReference type="InterPro" id="IPR010664">
    <property type="entry name" value="LipoPS_assembly_LptC-rel"/>
</dbReference>
<organism evidence="2 3">
    <name type="scientific">Sphingomonas liriopis</name>
    <dbReference type="NCBI Taxonomy" id="2949094"/>
    <lineage>
        <taxon>Bacteria</taxon>
        <taxon>Pseudomonadati</taxon>
        <taxon>Pseudomonadota</taxon>
        <taxon>Alphaproteobacteria</taxon>
        <taxon>Sphingomonadales</taxon>
        <taxon>Sphingomonadaceae</taxon>
        <taxon>Sphingomonas</taxon>
    </lineage>
</organism>
<dbReference type="GO" id="GO:0015221">
    <property type="term" value="F:lipopolysaccharide transmembrane transporter activity"/>
    <property type="evidence" value="ECO:0007669"/>
    <property type="project" value="InterPro"/>
</dbReference>
<dbReference type="Proteomes" id="UP001139486">
    <property type="component" value="Unassembled WGS sequence"/>
</dbReference>
<evidence type="ECO:0000313" key="3">
    <source>
        <dbReference type="Proteomes" id="UP001139486"/>
    </source>
</evidence>
<gene>
    <name evidence="2" type="primary">lptC</name>
    <name evidence="2" type="ORF">M9979_17110</name>
</gene>
<dbReference type="GO" id="GO:0005886">
    <property type="term" value="C:plasma membrane"/>
    <property type="evidence" value="ECO:0007669"/>
    <property type="project" value="InterPro"/>
</dbReference>
<dbReference type="InterPro" id="IPR026265">
    <property type="entry name" value="LptC"/>
</dbReference>
<dbReference type="NCBIfam" id="TIGR04409">
    <property type="entry name" value="LptC_YrbK"/>
    <property type="match status" value="1"/>
</dbReference>
<keyword evidence="3" id="KW-1185">Reference proteome</keyword>
<feature type="transmembrane region" description="Helical" evidence="1">
    <location>
        <begin position="25"/>
        <end position="49"/>
    </location>
</feature>
<reference evidence="2" key="1">
    <citation type="submission" date="2022-05" db="EMBL/GenBank/DDBJ databases">
        <title>Sphingomonas sp. strain RP10 Genome sequencing and assembly.</title>
        <authorList>
            <person name="Kim I."/>
        </authorList>
    </citation>
    <scope>NUCLEOTIDE SEQUENCE</scope>
    <source>
        <strain evidence="2">RP10</strain>
    </source>
</reference>
<keyword evidence="1" id="KW-1133">Transmembrane helix</keyword>
<evidence type="ECO:0000313" key="2">
    <source>
        <dbReference type="EMBL" id="MCP3736588.1"/>
    </source>
</evidence>
<name>A0A9X2KV34_9SPHN</name>
<dbReference type="EMBL" id="JAMLDY010000034">
    <property type="protein sequence ID" value="MCP3736588.1"/>
    <property type="molecule type" value="Genomic_DNA"/>
</dbReference>
<protein>
    <submittedName>
        <fullName evidence="2">LPS export ABC transporter periplasmic protein LptC</fullName>
    </submittedName>
</protein>